<evidence type="ECO:0000313" key="2">
    <source>
        <dbReference type="EMBL" id="OMJ20051.1"/>
    </source>
</evidence>
<gene>
    <name evidence="2" type="ORF">AYI69_g6375</name>
</gene>
<keyword evidence="3" id="KW-1185">Reference proteome</keyword>
<protein>
    <submittedName>
        <fullName evidence="2">Uncharacterized protein</fullName>
    </submittedName>
</protein>
<reference evidence="3" key="1">
    <citation type="submission" date="2017-01" db="EMBL/GenBank/DDBJ databases">
        <authorList>
            <person name="Wang Y."/>
            <person name="White M."/>
            <person name="Kvist S."/>
            <person name="Moncalvo J.-M."/>
        </authorList>
    </citation>
    <scope>NUCLEOTIDE SEQUENCE [LARGE SCALE GENOMIC DNA]</scope>
    <source>
        <strain evidence="3">ID-206-W2</strain>
    </source>
</reference>
<accession>A0A1R1XZD5</accession>
<dbReference type="AlphaFoldDB" id="A0A1R1XZD5"/>
<evidence type="ECO:0000256" key="1">
    <source>
        <dbReference type="SAM" id="MobiDB-lite"/>
    </source>
</evidence>
<proteinExistence type="predicted"/>
<comment type="caution">
    <text evidence="2">The sequence shown here is derived from an EMBL/GenBank/DDBJ whole genome shotgun (WGS) entry which is preliminary data.</text>
</comment>
<evidence type="ECO:0000313" key="3">
    <source>
        <dbReference type="Proteomes" id="UP000187429"/>
    </source>
</evidence>
<sequence>MSYNEYRSGNSNPNGGYRPPPPPNQGGVPAGGMNPNPQHGQNYGGRPQGGNPQQQGNPGGNMGTPDDYQTRMWFQSVDTNSPYLSFHKSVK</sequence>
<dbReference type="Proteomes" id="UP000187429">
    <property type="component" value="Unassembled WGS sequence"/>
</dbReference>
<organism evidence="2 3">
    <name type="scientific">Smittium culicis</name>
    <dbReference type="NCBI Taxonomy" id="133412"/>
    <lineage>
        <taxon>Eukaryota</taxon>
        <taxon>Fungi</taxon>
        <taxon>Fungi incertae sedis</taxon>
        <taxon>Zoopagomycota</taxon>
        <taxon>Kickxellomycotina</taxon>
        <taxon>Harpellomycetes</taxon>
        <taxon>Harpellales</taxon>
        <taxon>Legeriomycetaceae</taxon>
        <taxon>Smittium</taxon>
    </lineage>
</organism>
<name>A0A1R1XZD5_9FUNG</name>
<feature type="region of interest" description="Disordered" evidence="1">
    <location>
        <begin position="1"/>
        <end position="74"/>
    </location>
</feature>
<dbReference type="EMBL" id="LSSM01002857">
    <property type="protein sequence ID" value="OMJ20051.1"/>
    <property type="molecule type" value="Genomic_DNA"/>
</dbReference>